<dbReference type="Proteomes" id="UP000070560">
    <property type="component" value="Chromosome"/>
</dbReference>
<dbReference type="Gene3D" id="3.40.50.300">
    <property type="entry name" value="P-loop containing nucleotide triphosphate hydrolases"/>
    <property type="match status" value="1"/>
</dbReference>
<proteinExistence type="predicted"/>
<gene>
    <name evidence="1" type="ORF">HS1_000663</name>
</gene>
<evidence type="ECO:0000313" key="1">
    <source>
        <dbReference type="EMBL" id="AMM40469.1"/>
    </source>
</evidence>
<name>A0A7U4TGD0_DESA2</name>
<keyword evidence="2" id="KW-1185">Reference proteome</keyword>
<sequence>MGEMLHLEDVMKDSRKGWPTFDDLQKKEVLLDEKLIKKVEGLLQSNRRCLIRGAEGRGKTVLARVIGSNKFKKNWKVYFIDIRELRKEDINSICRQIEALGEQKTLFIIENAHASLDEITPKLIELANNCQKPSFIFTLRKIFPGKESLLIINPFEEYEEKGWYVDLSPDLGMMLGIITTFISARNIPYSLTEEDKSWIKREFGEQKANLRRFRWYLETWSEIGGPLHSVPKEKVLERVLKQFLIREFNTELQKMLIKISAVFQFDVSFHGENFEKNILTELTERGVITFLPGNYYRMQHSSDAAYVIEAEAILRETKEPEVLTADILKQYLQKKPVNFLELMGGIYRNKQKLILSQIFKDQETYNTIFGMIKQDGIRAVSSVLRYITWACGKEKGLEFWSQYKKLWGDSPKEQGEKLKEKLTGASLIEVEFLLLFLSRVDANEKDWLATEALDEDVLVKKAKEASFSIIPNLIRLLPHEKASRVISKLNPNDVAEKAKAATAQRIMWFLKYCLQDPFSINFVKSFLIILHKDGKLIEKLKNSELSVILNCLGIIKNIDPEVYKDIKDNISPHWLQIWLSSSLSRVANRLYRYRWCVGEPKRFAQSVVNSLASKPLGEPIKRLYSQPETKPLKVLGKLLNSAYQVAFEDEKHAVERIAQQIVDNLNLEMQQRYTIEQLSLLLNNVKMCSEETWRQLCSRILSELDLVDYIGIPFDKGLAALMWNIYQYSEEKGQELADEIFKLDFNRLLDNSETEAISRLLWNLLQINNLKVKNWIENIDNEKWLSKALLSSRRDAFRLLWSLCHADEEKGKAITRSLANKILPTFTALKVEDLPLLGFFIFCGISFNLNVSSLSPYEIAEKFSEELSLSELAFCIYLLKEKNNKIIKEFLKELSRFLFIRFPTFSIQEIIEKYPFDITKNLLKEILRDFDLPKEPDSTFAEMVSLTKVYLKERGKTKIAFSQLKDFFLKNPPDGSIFKSADDSTKWLSIAIEYGIYLTEQVPHYKNPSWIVTLLSLNKDSSFVSSFWENEV</sequence>
<dbReference type="KEGG" id="daw:HS1_000663"/>
<dbReference type="SUPFAM" id="SSF52540">
    <property type="entry name" value="P-loop containing nucleoside triphosphate hydrolases"/>
    <property type="match status" value="1"/>
</dbReference>
<reference evidence="1 2" key="1">
    <citation type="submission" date="2015-10" db="EMBL/GenBank/DDBJ databases">
        <title>Candidatus Desulfofervidus auxilii, a hydrogenotrophic sulfate-reducing bacterium involved in the thermophilic anaerobic oxidation of methane.</title>
        <authorList>
            <person name="Krukenberg V."/>
            <person name="Richter M."/>
            <person name="Wegener G."/>
        </authorList>
    </citation>
    <scope>NUCLEOTIDE SEQUENCE [LARGE SCALE GENOMIC DNA]</scope>
    <source>
        <strain evidence="1 2">HS1</strain>
    </source>
</reference>
<organism evidence="1 2">
    <name type="scientific">Desulfofervidus auxilii</name>
    <dbReference type="NCBI Taxonomy" id="1621989"/>
    <lineage>
        <taxon>Bacteria</taxon>
        <taxon>Pseudomonadati</taxon>
        <taxon>Thermodesulfobacteriota</taxon>
        <taxon>Candidatus Desulfofervidia</taxon>
        <taxon>Candidatus Desulfofervidales</taxon>
        <taxon>Candidatus Desulfofervidaceae</taxon>
        <taxon>Candidatus Desulfofervidus</taxon>
    </lineage>
</organism>
<accession>A0A7U4TGD0</accession>
<dbReference type="EMBL" id="CP013015">
    <property type="protein sequence ID" value="AMM40469.1"/>
    <property type="molecule type" value="Genomic_DNA"/>
</dbReference>
<protein>
    <submittedName>
        <fullName evidence="1">Uncharacterized protein</fullName>
    </submittedName>
</protein>
<evidence type="ECO:0000313" key="2">
    <source>
        <dbReference type="Proteomes" id="UP000070560"/>
    </source>
</evidence>
<dbReference type="AlphaFoldDB" id="A0A7U4TGD0"/>
<dbReference type="InterPro" id="IPR027417">
    <property type="entry name" value="P-loop_NTPase"/>
</dbReference>